<name>A0A7J6GIL2_CANSA</name>
<dbReference type="InterPro" id="IPR036397">
    <property type="entry name" value="RNaseH_sf"/>
</dbReference>
<dbReference type="InterPro" id="IPR002156">
    <property type="entry name" value="RNaseH_domain"/>
</dbReference>
<evidence type="ECO:0008006" key="5">
    <source>
        <dbReference type="Google" id="ProtNLM"/>
    </source>
</evidence>
<dbReference type="InterPro" id="IPR044730">
    <property type="entry name" value="RNase_H-like_dom_plant"/>
</dbReference>
<dbReference type="Pfam" id="PF13456">
    <property type="entry name" value="RVT_3"/>
    <property type="match status" value="1"/>
</dbReference>
<reference evidence="3 4" key="1">
    <citation type="journal article" date="2020" name="bioRxiv">
        <title>Sequence and annotation of 42 cannabis genomes reveals extensive copy number variation in cannabinoid synthesis and pathogen resistance genes.</title>
        <authorList>
            <person name="Mckernan K.J."/>
            <person name="Helbert Y."/>
            <person name="Kane L.T."/>
            <person name="Ebling H."/>
            <person name="Zhang L."/>
            <person name="Liu B."/>
            <person name="Eaton Z."/>
            <person name="Mclaughlin S."/>
            <person name="Kingan S."/>
            <person name="Baybayan P."/>
            <person name="Concepcion G."/>
            <person name="Jordan M."/>
            <person name="Riva A."/>
            <person name="Barbazuk W."/>
            <person name="Harkins T."/>
        </authorList>
    </citation>
    <scope>NUCLEOTIDE SEQUENCE [LARGE SCALE GENOMIC DNA]</scope>
    <source>
        <strain evidence="4">cv. Jamaican Lion 4</strain>
        <tissue evidence="3">Leaf</tissue>
    </source>
</reference>
<dbReference type="InterPro" id="IPR026960">
    <property type="entry name" value="RVT-Znf"/>
</dbReference>
<accession>A0A7J6GIL2</accession>
<dbReference type="AlphaFoldDB" id="A0A7J6GIL2"/>
<gene>
    <name evidence="3" type="ORF">F8388_000653</name>
</gene>
<protein>
    <recommendedName>
        <fullName evidence="5">Reverse transcriptase zinc-binding domain-containing protein</fullName>
    </recommendedName>
</protein>
<evidence type="ECO:0000313" key="3">
    <source>
        <dbReference type="EMBL" id="KAF4381959.1"/>
    </source>
</evidence>
<dbReference type="GO" id="GO:0003676">
    <property type="term" value="F:nucleic acid binding"/>
    <property type="evidence" value="ECO:0007669"/>
    <property type="project" value="InterPro"/>
</dbReference>
<dbReference type="InterPro" id="IPR053151">
    <property type="entry name" value="RNase_H-like"/>
</dbReference>
<dbReference type="PANTHER" id="PTHR47723">
    <property type="entry name" value="OS05G0353850 PROTEIN"/>
    <property type="match status" value="1"/>
</dbReference>
<feature type="domain" description="RNase H type-1" evidence="1">
    <location>
        <begin position="235"/>
        <end position="347"/>
    </location>
</feature>
<proteinExistence type="predicted"/>
<dbReference type="Pfam" id="PF13966">
    <property type="entry name" value="zf-RVT"/>
    <property type="match status" value="1"/>
</dbReference>
<evidence type="ECO:0000259" key="2">
    <source>
        <dbReference type="Pfam" id="PF13966"/>
    </source>
</evidence>
<dbReference type="Gene3D" id="3.30.420.10">
    <property type="entry name" value="Ribonuclease H-like superfamily/Ribonuclease H"/>
    <property type="match status" value="1"/>
</dbReference>
<sequence>MIMKEDVKHILNIGLPAHPQKDSWLWLGEESGKFSLKSAYRLVRNRSFASQSNWIWKDLWNSPLHPRLKLLGWQILRNALPTRQKIGGFFSIQNSLCPLCDEEEESSFHLLWQCQYAKALWFGSLWGIRTEGTPSRDWNEWLNLFRDSANRPPNLCFTEFLLGALCTFDIIWKARNKLLHNSVKLGMAEAIQQVCRLFQDHKSSSHATPRKERIITTTPEDWIACFTDITTAPDHAFGAAVFRDCNNRLQTTFSSRLHVTDPTLAEATMLVIAANYAAKNNLHKVLFFCDNSPVVQYFNSSIPDNYHQKLAGAADRFRSNVHPLESFKLCHISRSQNFCAHNMAKWAKLQNVTGDIDLGAIEVGVFSNEEEWIPGAKGIG</sequence>
<dbReference type="EMBL" id="JAATIP010000058">
    <property type="protein sequence ID" value="KAF4381959.1"/>
    <property type="molecule type" value="Genomic_DNA"/>
</dbReference>
<dbReference type="PANTHER" id="PTHR47723:SF19">
    <property type="entry name" value="POLYNUCLEOTIDYL TRANSFERASE, RIBONUCLEASE H-LIKE SUPERFAMILY PROTEIN"/>
    <property type="match status" value="1"/>
</dbReference>
<comment type="caution">
    <text evidence="3">The sequence shown here is derived from an EMBL/GenBank/DDBJ whole genome shotgun (WGS) entry which is preliminary data.</text>
</comment>
<dbReference type="Proteomes" id="UP000525078">
    <property type="component" value="Unassembled WGS sequence"/>
</dbReference>
<dbReference type="CDD" id="cd06222">
    <property type="entry name" value="RNase_H_like"/>
    <property type="match status" value="1"/>
</dbReference>
<feature type="domain" description="Reverse transcriptase zinc-binding" evidence="2">
    <location>
        <begin position="34"/>
        <end position="121"/>
    </location>
</feature>
<organism evidence="3 4">
    <name type="scientific">Cannabis sativa</name>
    <name type="common">Hemp</name>
    <name type="synonym">Marijuana</name>
    <dbReference type="NCBI Taxonomy" id="3483"/>
    <lineage>
        <taxon>Eukaryota</taxon>
        <taxon>Viridiplantae</taxon>
        <taxon>Streptophyta</taxon>
        <taxon>Embryophyta</taxon>
        <taxon>Tracheophyta</taxon>
        <taxon>Spermatophyta</taxon>
        <taxon>Magnoliopsida</taxon>
        <taxon>eudicotyledons</taxon>
        <taxon>Gunneridae</taxon>
        <taxon>Pentapetalae</taxon>
        <taxon>rosids</taxon>
        <taxon>fabids</taxon>
        <taxon>Rosales</taxon>
        <taxon>Cannabaceae</taxon>
        <taxon>Cannabis</taxon>
    </lineage>
</organism>
<evidence type="ECO:0000259" key="1">
    <source>
        <dbReference type="Pfam" id="PF13456"/>
    </source>
</evidence>
<evidence type="ECO:0000313" key="4">
    <source>
        <dbReference type="Proteomes" id="UP000525078"/>
    </source>
</evidence>
<dbReference type="GO" id="GO:0004523">
    <property type="term" value="F:RNA-DNA hybrid ribonuclease activity"/>
    <property type="evidence" value="ECO:0007669"/>
    <property type="project" value="InterPro"/>
</dbReference>